<feature type="region of interest" description="Disordered" evidence="1">
    <location>
        <begin position="89"/>
        <end position="115"/>
    </location>
</feature>
<gene>
    <name evidence="4" type="ORF">H2200_012758</name>
</gene>
<evidence type="ECO:0000259" key="3">
    <source>
        <dbReference type="Pfam" id="PF26607"/>
    </source>
</evidence>
<dbReference type="EMBL" id="JAPDRK010000024">
    <property type="protein sequence ID" value="KAJ9602978.1"/>
    <property type="molecule type" value="Genomic_DNA"/>
</dbReference>
<dbReference type="Pfam" id="PF26607">
    <property type="entry name" value="DUF8189"/>
    <property type="match status" value="1"/>
</dbReference>
<name>A0AA38WXJ5_9EURO</name>
<reference evidence="4" key="1">
    <citation type="submission" date="2022-10" db="EMBL/GenBank/DDBJ databases">
        <title>Culturing micro-colonial fungi from biological soil crusts in the Mojave desert and describing Neophaeococcomyces mojavensis, and introducing the new genera and species Taxawa tesnikishii.</title>
        <authorList>
            <person name="Kurbessoian T."/>
            <person name="Stajich J.E."/>
        </authorList>
    </citation>
    <scope>NUCLEOTIDE SEQUENCE</scope>
    <source>
        <strain evidence="4">TK_41</strain>
    </source>
</reference>
<keyword evidence="2" id="KW-0812">Transmembrane</keyword>
<evidence type="ECO:0000256" key="1">
    <source>
        <dbReference type="SAM" id="MobiDB-lite"/>
    </source>
</evidence>
<evidence type="ECO:0000313" key="5">
    <source>
        <dbReference type="Proteomes" id="UP001172673"/>
    </source>
</evidence>
<keyword evidence="2" id="KW-1133">Transmembrane helix</keyword>
<protein>
    <recommendedName>
        <fullName evidence="3">PLL-like beta propeller domain-containing protein</fullName>
    </recommendedName>
</protein>
<evidence type="ECO:0000256" key="2">
    <source>
        <dbReference type="SAM" id="Phobius"/>
    </source>
</evidence>
<dbReference type="Gene3D" id="2.120.10.70">
    <property type="entry name" value="Fucose-specific lectin"/>
    <property type="match status" value="2"/>
</dbReference>
<keyword evidence="2" id="KW-0472">Membrane</keyword>
<accession>A0AA38WXJ5</accession>
<sequence>MAEAPGLILSPYSDLEAVTTDPKLVGSHYQEKDNSSHVSEKSLPFEPGVTIWRWSKKRTAVVALVAFVSIGAVIGGALGGTLPQKSTAADESLAAPDVSPNGTQNSTSTFTPAGITSTRPATMTGFATPVTNLPHPTAISWGFPHLEVIAVNGNRSVGWKYKTSEENWIPQASDSLNAVEAAIAPWENSVSVVADSGAQIVHMFAAAAVDGYFALFHKCHGPNMTWQPENDWEAIQSAVNSSAALVSWGENGTWIFALNDGRRLFYTKYSSTITWNSWISLGGFWETYTPTVISWEVGRFDVFVVNPTSFAIYWKYFDGGVWTPGTEDWESLDGYATSQPVAVSMVAGTIDLFVRGGDAGLWHCSYSDSKWSSWTSISGTMTIQGDPDVVSWGDGRLDVYASGMDGSLLHRAYSNGIWAPSEGFEVLGKDLAGPPKVVSDGIGSLHVVAVDRDQNLVHRAWSESAKAWRPEIGYEYLGNLA</sequence>
<proteinExistence type="predicted"/>
<keyword evidence="5" id="KW-1185">Reference proteome</keyword>
<dbReference type="InterPro" id="IPR058502">
    <property type="entry name" value="PLL-like_beta-prop"/>
</dbReference>
<dbReference type="Proteomes" id="UP001172673">
    <property type="component" value="Unassembled WGS sequence"/>
</dbReference>
<evidence type="ECO:0000313" key="4">
    <source>
        <dbReference type="EMBL" id="KAJ9602978.1"/>
    </source>
</evidence>
<feature type="compositionally biased region" description="Polar residues" evidence="1">
    <location>
        <begin position="100"/>
        <end position="115"/>
    </location>
</feature>
<feature type="domain" description="PLL-like beta propeller" evidence="3">
    <location>
        <begin position="181"/>
        <end position="465"/>
    </location>
</feature>
<dbReference type="SUPFAM" id="SSF89372">
    <property type="entry name" value="Fucose-specific lectin"/>
    <property type="match status" value="1"/>
</dbReference>
<organism evidence="4 5">
    <name type="scientific">Cladophialophora chaetospira</name>
    <dbReference type="NCBI Taxonomy" id="386627"/>
    <lineage>
        <taxon>Eukaryota</taxon>
        <taxon>Fungi</taxon>
        <taxon>Dikarya</taxon>
        <taxon>Ascomycota</taxon>
        <taxon>Pezizomycotina</taxon>
        <taxon>Eurotiomycetes</taxon>
        <taxon>Chaetothyriomycetidae</taxon>
        <taxon>Chaetothyriales</taxon>
        <taxon>Herpotrichiellaceae</taxon>
        <taxon>Cladophialophora</taxon>
    </lineage>
</organism>
<comment type="caution">
    <text evidence="4">The sequence shown here is derived from an EMBL/GenBank/DDBJ whole genome shotgun (WGS) entry which is preliminary data.</text>
</comment>
<feature type="transmembrane region" description="Helical" evidence="2">
    <location>
        <begin position="60"/>
        <end position="82"/>
    </location>
</feature>
<dbReference type="AlphaFoldDB" id="A0AA38WXJ5"/>